<evidence type="ECO:0000256" key="5">
    <source>
        <dbReference type="ARBA" id="ARBA00023277"/>
    </source>
</evidence>
<protein>
    <recommendedName>
        <fullName evidence="2">chitinase</fullName>
        <ecNumber evidence="2">3.2.1.14</ecNumber>
    </recommendedName>
</protein>
<dbReference type="CDD" id="cd00325">
    <property type="entry name" value="chitinase_GH19"/>
    <property type="match status" value="1"/>
</dbReference>
<evidence type="ECO:0000256" key="8">
    <source>
        <dbReference type="PIRSR" id="PIRSR001060-1"/>
    </source>
</evidence>
<proteinExistence type="predicted"/>
<dbReference type="GO" id="GO:0006032">
    <property type="term" value="P:chitin catabolic process"/>
    <property type="evidence" value="ECO:0007669"/>
    <property type="project" value="InterPro"/>
</dbReference>
<dbReference type="PANTHER" id="PTHR22595:SF111">
    <property type="entry name" value="CHITINASE 10"/>
    <property type="match status" value="1"/>
</dbReference>
<evidence type="ECO:0000256" key="6">
    <source>
        <dbReference type="ARBA" id="ARBA00023295"/>
    </source>
</evidence>
<dbReference type="EC" id="3.2.1.14" evidence="2"/>
<keyword evidence="5" id="KW-0119">Carbohydrate metabolism</keyword>
<dbReference type="GO" id="GO:0000272">
    <property type="term" value="P:polysaccharide catabolic process"/>
    <property type="evidence" value="ECO:0007669"/>
    <property type="project" value="UniProtKB-KW"/>
</dbReference>
<keyword evidence="7" id="KW-0624">Polysaccharide degradation</keyword>
<name>A0AAP0AT18_9ASPA</name>
<feature type="active site" description="Proton donor" evidence="8">
    <location>
        <position position="106"/>
    </location>
</feature>
<feature type="signal peptide" evidence="10">
    <location>
        <begin position="1"/>
        <end position="21"/>
    </location>
</feature>
<dbReference type="GO" id="GO:0008843">
    <property type="term" value="F:endochitinase activity"/>
    <property type="evidence" value="ECO:0007669"/>
    <property type="project" value="UniProtKB-EC"/>
</dbReference>
<keyword evidence="14" id="KW-1185">Reference proteome</keyword>
<evidence type="ECO:0000256" key="2">
    <source>
        <dbReference type="ARBA" id="ARBA00012729"/>
    </source>
</evidence>
<keyword evidence="3" id="KW-0378">Hydrolase</keyword>
<dbReference type="Proteomes" id="UP001418222">
    <property type="component" value="Unassembled WGS sequence"/>
</dbReference>
<evidence type="ECO:0000256" key="10">
    <source>
        <dbReference type="SAM" id="SignalP"/>
    </source>
</evidence>
<dbReference type="Gene3D" id="1.10.530.10">
    <property type="match status" value="1"/>
</dbReference>
<organism evidence="13 14">
    <name type="scientific">Platanthera zijinensis</name>
    <dbReference type="NCBI Taxonomy" id="2320716"/>
    <lineage>
        <taxon>Eukaryota</taxon>
        <taxon>Viridiplantae</taxon>
        <taxon>Streptophyta</taxon>
        <taxon>Embryophyta</taxon>
        <taxon>Tracheophyta</taxon>
        <taxon>Spermatophyta</taxon>
        <taxon>Magnoliopsida</taxon>
        <taxon>Liliopsida</taxon>
        <taxon>Asparagales</taxon>
        <taxon>Orchidaceae</taxon>
        <taxon>Orchidoideae</taxon>
        <taxon>Orchideae</taxon>
        <taxon>Orchidinae</taxon>
        <taxon>Platanthera</taxon>
    </lineage>
</organism>
<dbReference type="SUPFAM" id="SSF53955">
    <property type="entry name" value="Lysozyme-like"/>
    <property type="match status" value="1"/>
</dbReference>
<dbReference type="AlphaFoldDB" id="A0AAP0AT18"/>
<feature type="disulfide bond" evidence="9">
    <location>
        <begin position="244"/>
        <end position="276"/>
    </location>
</feature>
<feature type="disulfide bond" evidence="9">
    <location>
        <begin position="136"/>
        <end position="145"/>
    </location>
</feature>
<evidence type="ECO:0000256" key="1">
    <source>
        <dbReference type="ARBA" id="ARBA00000822"/>
    </source>
</evidence>
<dbReference type="GO" id="GO:0016998">
    <property type="term" value="P:cell wall macromolecule catabolic process"/>
    <property type="evidence" value="ECO:0007669"/>
    <property type="project" value="InterPro"/>
</dbReference>
<evidence type="ECO:0000256" key="4">
    <source>
        <dbReference type="ARBA" id="ARBA00023157"/>
    </source>
</evidence>
<evidence type="ECO:0000259" key="12">
    <source>
        <dbReference type="PROSITE" id="PS00774"/>
    </source>
</evidence>
<keyword evidence="10" id="KW-0732">Signal</keyword>
<dbReference type="Pfam" id="PF00182">
    <property type="entry name" value="Glyco_hydro_19"/>
    <property type="match status" value="1"/>
</dbReference>
<dbReference type="InterPro" id="IPR023346">
    <property type="entry name" value="Lysozyme-like_dom_sf"/>
</dbReference>
<comment type="catalytic activity">
    <reaction evidence="1">
        <text>Random endo-hydrolysis of N-acetyl-beta-D-glucosaminide (1-&gt;4)-beta-linkages in chitin and chitodextrins.</text>
        <dbReference type="EC" id="3.2.1.14"/>
    </reaction>
</comment>
<dbReference type="EMBL" id="JBBWWQ010000021">
    <property type="protein sequence ID" value="KAK8914004.1"/>
    <property type="molecule type" value="Genomic_DNA"/>
</dbReference>
<evidence type="ECO:0000313" key="14">
    <source>
        <dbReference type="Proteomes" id="UP001418222"/>
    </source>
</evidence>
<dbReference type="PIRSF" id="PIRSF001060">
    <property type="entry name" value="Endochitinase"/>
    <property type="match status" value="1"/>
</dbReference>
<evidence type="ECO:0000256" key="3">
    <source>
        <dbReference type="ARBA" id="ARBA00022801"/>
    </source>
</evidence>
<feature type="chain" id="PRO_5043005287" description="chitinase" evidence="10">
    <location>
        <begin position="22"/>
        <end position="282"/>
    </location>
</feature>
<accession>A0AAP0AT18</accession>
<gene>
    <name evidence="13" type="primary">Cht10</name>
    <name evidence="13" type="ORF">KSP39_PZI023910</name>
</gene>
<dbReference type="PROSITE" id="PS00773">
    <property type="entry name" value="CHITINASE_19_1"/>
    <property type="match status" value="1"/>
</dbReference>
<reference evidence="13 14" key="1">
    <citation type="journal article" date="2022" name="Nat. Plants">
        <title>Genomes of leafy and leafless Platanthera orchids illuminate the evolution of mycoheterotrophy.</title>
        <authorList>
            <person name="Li M.H."/>
            <person name="Liu K.W."/>
            <person name="Li Z."/>
            <person name="Lu H.C."/>
            <person name="Ye Q.L."/>
            <person name="Zhang D."/>
            <person name="Wang J.Y."/>
            <person name="Li Y.F."/>
            <person name="Zhong Z.M."/>
            <person name="Liu X."/>
            <person name="Yu X."/>
            <person name="Liu D.K."/>
            <person name="Tu X.D."/>
            <person name="Liu B."/>
            <person name="Hao Y."/>
            <person name="Liao X.Y."/>
            <person name="Jiang Y.T."/>
            <person name="Sun W.H."/>
            <person name="Chen J."/>
            <person name="Chen Y.Q."/>
            <person name="Ai Y."/>
            <person name="Zhai J.W."/>
            <person name="Wu S.S."/>
            <person name="Zhou Z."/>
            <person name="Hsiao Y.Y."/>
            <person name="Wu W.L."/>
            <person name="Chen Y.Y."/>
            <person name="Lin Y.F."/>
            <person name="Hsu J.L."/>
            <person name="Li C.Y."/>
            <person name="Wang Z.W."/>
            <person name="Zhao X."/>
            <person name="Zhong W.Y."/>
            <person name="Ma X.K."/>
            <person name="Ma L."/>
            <person name="Huang J."/>
            <person name="Chen G.Z."/>
            <person name="Huang M.Z."/>
            <person name="Huang L."/>
            <person name="Peng D.H."/>
            <person name="Luo Y.B."/>
            <person name="Zou S.Q."/>
            <person name="Chen S.P."/>
            <person name="Lan S."/>
            <person name="Tsai W.C."/>
            <person name="Van de Peer Y."/>
            <person name="Liu Z.J."/>
        </authorList>
    </citation>
    <scope>NUCLEOTIDE SEQUENCE [LARGE SCALE GENOMIC DNA]</scope>
    <source>
        <strain evidence="13">Lor287</strain>
    </source>
</reference>
<dbReference type="PROSITE" id="PS00774">
    <property type="entry name" value="CHITINASE_19_2"/>
    <property type="match status" value="1"/>
</dbReference>
<evidence type="ECO:0000256" key="7">
    <source>
        <dbReference type="ARBA" id="ARBA00023326"/>
    </source>
</evidence>
<feature type="domain" description="Glycoside hydrolase family 19 catalytic" evidence="12">
    <location>
        <begin position="189"/>
        <end position="199"/>
    </location>
</feature>
<evidence type="ECO:0000256" key="9">
    <source>
        <dbReference type="PIRSR" id="PIRSR001060-2"/>
    </source>
</evidence>
<dbReference type="Gene3D" id="3.30.20.10">
    <property type="entry name" value="Endochitinase, domain 2"/>
    <property type="match status" value="1"/>
</dbReference>
<dbReference type="InterPro" id="IPR000726">
    <property type="entry name" value="Glyco_hydro_19_cat"/>
</dbReference>
<evidence type="ECO:0000313" key="13">
    <source>
        <dbReference type="EMBL" id="KAK8914004.1"/>
    </source>
</evidence>
<sequence>MAFSPPLSCTFFFIFIIYIWGCSFISNAETPLNREAYNSSISSLLSEELYNTIFLHKDDVGCPAKGFYTYDSFINATGFFPNFSSAGSLDTNKRELAAFLAQISHETTGKWESAPDGPYAWGLCFKEELNLNSSYCDLNSTEWLCSANKSYHGRGPMQLSWNYNYGEAGAALGFDGLREPELVANRSDIAFKTALWFWMTARNNKPSCHDVMVGSFVPTSADTAANRVAGFGLVTNIINGGLECLLPNDTRVEDRIGFYQRYAQLLDVEVGPNLDCANQKPY</sequence>
<keyword evidence="6" id="KW-0326">Glycosidase</keyword>
<comment type="caution">
    <text evidence="13">The sequence shown here is derived from an EMBL/GenBank/DDBJ whole genome shotgun (WGS) entry which is preliminary data.</text>
</comment>
<dbReference type="PANTHER" id="PTHR22595">
    <property type="entry name" value="CHITINASE-RELATED"/>
    <property type="match status" value="1"/>
</dbReference>
<dbReference type="FunFam" id="3.30.20.10:FF:000001">
    <property type="entry name" value="Endochitinase (Chitinase)"/>
    <property type="match status" value="1"/>
</dbReference>
<keyword evidence="4 9" id="KW-1015">Disulfide bond</keyword>
<dbReference type="InterPro" id="IPR016283">
    <property type="entry name" value="Glyco_hydro_19"/>
</dbReference>
<feature type="disulfide bond" evidence="9">
    <location>
        <begin position="62"/>
        <end position="124"/>
    </location>
</feature>
<evidence type="ECO:0000259" key="11">
    <source>
        <dbReference type="PROSITE" id="PS00773"/>
    </source>
</evidence>
<feature type="domain" description="Glycoside hydrolase family 19 catalytic" evidence="11">
    <location>
        <begin position="62"/>
        <end position="84"/>
    </location>
</feature>